<evidence type="ECO:0000313" key="3">
    <source>
        <dbReference type="Proteomes" id="UP000223759"/>
    </source>
</evidence>
<dbReference type="OrthoDB" id="9802227at2"/>
<dbReference type="InterPro" id="IPR029057">
    <property type="entry name" value="PRTase-like"/>
</dbReference>
<dbReference type="NCBIfam" id="NF003549">
    <property type="entry name" value="PRK05205.1-5"/>
    <property type="match status" value="1"/>
</dbReference>
<dbReference type="Pfam" id="PF00156">
    <property type="entry name" value="Pribosyltran"/>
    <property type="match status" value="1"/>
</dbReference>
<dbReference type="NCBIfam" id="NF003545">
    <property type="entry name" value="PRK05205.1-1"/>
    <property type="match status" value="1"/>
</dbReference>
<gene>
    <name evidence="2" type="ORF">SAMN05216526_1239</name>
</gene>
<reference evidence="2 3" key="1">
    <citation type="submission" date="2017-01" db="EMBL/GenBank/DDBJ databases">
        <authorList>
            <person name="Mah S.A."/>
            <person name="Swanson W.J."/>
            <person name="Moy G.W."/>
            <person name="Vacquier V.D."/>
        </authorList>
    </citation>
    <scope>NUCLEOTIDE SEQUENCE [LARGE SCALE GENOMIC DNA]</scope>
    <source>
        <strain evidence="2 3">M9</strain>
    </source>
</reference>
<dbReference type="PANTHER" id="PTHR11608:SF0">
    <property type="entry name" value="BIFUNCTIONAL PROTEIN PYRR"/>
    <property type="match status" value="1"/>
</dbReference>
<keyword evidence="2" id="KW-0328">Glycosyltransferase</keyword>
<sequence length="170" mass="18902">MKKPVSETLDGMVADLKTYLQTHKIDDPVLLGIHTGGAWVAQALQARLGDDISLGQLDISFYRDDFSRIGMHPQVRPSNIPFSIENRHVLLVDDVLYTGRTIRAAMNEIFDYGRPASITLVVLVERDGRELPIEAQVVGAHLQLAADEQIKLRGPDPLHLDIVSLEPEDD</sequence>
<keyword evidence="3" id="KW-1185">Reference proteome</keyword>
<evidence type="ECO:0000313" key="2">
    <source>
        <dbReference type="EMBL" id="SIT70117.1"/>
    </source>
</evidence>
<feature type="domain" description="Phosphoribosyltransferase" evidence="1">
    <location>
        <begin position="23"/>
        <end position="138"/>
    </location>
</feature>
<dbReference type="RefSeq" id="WP_076755627.1">
    <property type="nucleotide sequence ID" value="NZ_CP023018.1"/>
</dbReference>
<dbReference type="AlphaFoldDB" id="A0A1R3VYH7"/>
<dbReference type="PANTHER" id="PTHR11608">
    <property type="entry name" value="BIFUNCTIONAL PROTEIN PYRR"/>
    <property type="match status" value="1"/>
</dbReference>
<dbReference type="GO" id="GO:0016757">
    <property type="term" value="F:glycosyltransferase activity"/>
    <property type="evidence" value="ECO:0007669"/>
    <property type="project" value="UniProtKB-KW"/>
</dbReference>
<dbReference type="Proteomes" id="UP000223759">
    <property type="component" value="Unassembled WGS sequence"/>
</dbReference>
<protein>
    <submittedName>
        <fullName evidence="2">Pyrimidine operon attenuation protein / uracil phosphoribosyltransferase</fullName>
    </submittedName>
</protein>
<dbReference type="Gene3D" id="3.40.50.2020">
    <property type="match status" value="1"/>
</dbReference>
<dbReference type="EMBL" id="FTPK01000002">
    <property type="protein sequence ID" value="SIT70117.1"/>
    <property type="molecule type" value="Genomic_DNA"/>
</dbReference>
<organism evidence="2 3">
    <name type="scientific">Ectothiorhodosinus mongolicus</name>
    <dbReference type="NCBI Taxonomy" id="233100"/>
    <lineage>
        <taxon>Bacteria</taxon>
        <taxon>Pseudomonadati</taxon>
        <taxon>Pseudomonadota</taxon>
        <taxon>Gammaproteobacteria</taxon>
        <taxon>Chromatiales</taxon>
        <taxon>Ectothiorhodospiraceae</taxon>
        <taxon>Ectothiorhodosinus</taxon>
    </lineage>
</organism>
<name>A0A1R3VYH7_9GAMM</name>
<dbReference type="InterPro" id="IPR000836">
    <property type="entry name" value="PRTase_dom"/>
</dbReference>
<dbReference type="InterPro" id="IPR050137">
    <property type="entry name" value="PyrR_bifunctional"/>
</dbReference>
<proteinExistence type="predicted"/>
<dbReference type="SUPFAM" id="SSF53271">
    <property type="entry name" value="PRTase-like"/>
    <property type="match status" value="1"/>
</dbReference>
<evidence type="ECO:0000259" key="1">
    <source>
        <dbReference type="Pfam" id="PF00156"/>
    </source>
</evidence>
<dbReference type="STRING" id="233100.SAMN05216526_1239"/>
<accession>A0A1R3VYH7</accession>
<dbReference type="CDD" id="cd06223">
    <property type="entry name" value="PRTases_typeI"/>
    <property type="match status" value="1"/>
</dbReference>
<keyword evidence="2" id="KW-0808">Transferase</keyword>